<dbReference type="SUPFAM" id="SSF55874">
    <property type="entry name" value="ATPase domain of HSP90 chaperone/DNA topoisomerase II/histidine kinase"/>
    <property type="match status" value="1"/>
</dbReference>
<accession>A0A6J5JLQ7</accession>
<dbReference type="Pfam" id="PF13589">
    <property type="entry name" value="HATPase_c_3"/>
    <property type="match status" value="1"/>
</dbReference>
<dbReference type="RefSeq" id="WP_175223149.1">
    <property type="nucleotide sequence ID" value="NZ_CABWIL020000032.1"/>
</dbReference>
<evidence type="ECO:0000313" key="1">
    <source>
        <dbReference type="EMBL" id="CAB3972390.1"/>
    </source>
</evidence>
<name>A0A6J5JLQ7_9BURK</name>
<sequence length="702" mass="77981">MNQPASSSQPLTLRFAHNVIEHLGLKLYQNKPTNVLAELVSNSWDAMAPNVFIDLDTSDNGMPTAISVFDDGRGMSKENLVTSYLVVGQPKPRPSTAEEPGARYPMGRKGIGKLAPFGIARVVHVVTVQDGVAMWLRFDYAAMLASEHQDASATAIYAPDVLADEVPLDQLSADAESGMQSILSKFRNAIAQSASGTLIHATALTIRKPISTIQLRESLGRRFTVTLARPDFKVHVNGGALAETDVFPEWELRIPAEGVSERVLSTPIGNRSVKFWVGFVKSASWSQEEAGVGVYAHGKIAQDRPFFFGVKGREIYSRYMYAVVEADWIDELQQDTISTDRTSVNWEDSDLESLHGWGAESVVAWINAYEKRRKEVARLEDTALVEDFLDQSPDIKLRTSEKSHLVDLITDVTPRLGKDHDAKIRLVEAAAKAWVHEPARKLIKELWAQVTTFEPSAFVTSVNRLSDELVPESLSLAVAFSLRVFALTQLHGHILKGQETQLQQLIENFPWILHTKYERFVYRKSLANIVKDEAELIAKRNPFPALPADRTLPDFVFFGTAEDREILVVELKGPGDVAENEEYQQLHSYVLYLASRFQSAKVSGLLVSGGHAAYLSSYRSEAIDFEKWDDVLLRSRRGHMDLLTALLVGTDPVGDDARIQQVCELGGQAVQDFLTQMSAREPLLRDLVNRLKPVPGSPPPNA</sequence>
<reference evidence="1 2" key="1">
    <citation type="submission" date="2020-04" db="EMBL/GenBank/DDBJ databases">
        <authorList>
            <person name="Depoorter E."/>
        </authorList>
    </citation>
    <scope>NUCLEOTIDE SEQUENCE [LARGE SCALE GENOMIC DNA]</scope>
    <source>
        <strain evidence="1 2">BCC0217</strain>
    </source>
</reference>
<dbReference type="InterPro" id="IPR036890">
    <property type="entry name" value="HATPase_C_sf"/>
</dbReference>
<dbReference type="Gene3D" id="3.30.565.10">
    <property type="entry name" value="Histidine kinase-like ATPase, C-terminal domain"/>
    <property type="match status" value="1"/>
</dbReference>
<dbReference type="Proteomes" id="UP000494301">
    <property type="component" value="Unassembled WGS sequence"/>
</dbReference>
<dbReference type="EMBL" id="CABWIL020000032">
    <property type="protein sequence ID" value="CAB3972390.1"/>
    <property type="molecule type" value="Genomic_DNA"/>
</dbReference>
<evidence type="ECO:0000313" key="2">
    <source>
        <dbReference type="Proteomes" id="UP000494301"/>
    </source>
</evidence>
<organism evidence="1 2">
    <name type="scientific">Burkholderia aenigmatica</name>
    <dbReference type="NCBI Taxonomy" id="2015348"/>
    <lineage>
        <taxon>Bacteria</taxon>
        <taxon>Pseudomonadati</taxon>
        <taxon>Pseudomonadota</taxon>
        <taxon>Betaproteobacteria</taxon>
        <taxon>Burkholderiales</taxon>
        <taxon>Burkholderiaceae</taxon>
        <taxon>Burkholderia</taxon>
        <taxon>Burkholderia cepacia complex</taxon>
    </lineage>
</organism>
<gene>
    <name evidence="1" type="primary">mutL</name>
    <name evidence="1" type="ORF">BLA3211_06944</name>
</gene>
<proteinExistence type="predicted"/>
<protein>
    <submittedName>
        <fullName evidence="1">DNA mismatch repair protein MutL</fullName>
    </submittedName>
</protein>
<dbReference type="AlphaFoldDB" id="A0A6J5JLQ7"/>